<dbReference type="SUPFAM" id="SSF88659">
    <property type="entry name" value="Sigma3 and sigma4 domains of RNA polymerase sigma factors"/>
    <property type="match status" value="1"/>
</dbReference>
<dbReference type="InterPro" id="IPR013325">
    <property type="entry name" value="RNA_pol_sigma_r2"/>
</dbReference>
<accession>A0ABS5JCZ6</accession>
<evidence type="ECO:0000313" key="8">
    <source>
        <dbReference type="Proteomes" id="UP000676386"/>
    </source>
</evidence>
<dbReference type="InterPro" id="IPR014284">
    <property type="entry name" value="RNA_pol_sigma-70_dom"/>
</dbReference>
<dbReference type="CDD" id="cd06171">
    <property type="entry name" value="Sigma70_r4"/>
    <property type="match status" value="1"/>
</dbReference>
<dbReference type="Pfam" id="PF08281">
    <property type="entry name" value="Sigma70_r4_2"/>
    <property type="match status" value="1"/>
</dbReference>
<evidence type="ECO:0000256" key="3">
    <source>
        <dbReference type="ARBA" id="ARBA00023082"/>
    </source>
</evidence>
<dbReference type="InterPro" id="IPR014327">
    <property type="entry name" value="RNA_pol_sigma70_bacteroid"/>
</dbReference>
<dbReference type="PANTHER" id="PTHR43133:SF46">
    <property type="entry name" value="RNA POLYMERASE SIGMA-70 FACTOR ECF SUBFAMILY"/>
    <property type="match status" value="1"/>
</dbReference>
<evidence type="ECO:0000259" key="6">
    <source>
        <dbReference type="Pfam" id="PF08281"/>
    </source>
</evidence>
<evidence type="ECO:0000256" key="4">
    <source>
        <dbReference type="ARBA" id="ARBA00023163"/>
    </source>
</evidence>
<proteinExistence type="inferred from homology"/>
<dbReference type="Proteomes" id="UP000676386">
    <property type="component" value="Unassembled WGS sequence"/>
</dbReference>
<dbReference type="InterPro" id="IPR007627">
    <property type="entry name" value="RNA_pol_sigma70_r2"/>
</dbReference>
<dbReference type="Gene3D" id="1.10.1740.10">
    <property type="match status" value="1"/>
</dbReference>
<dbReference type="Pfam" id="PF04542">
    <property type="entry name" value="Sigma70_r2"/>
    <property type="match status" value="1"/>
</dbReference>
<feature type="domain" description="RNA polymerase sigma-70 region 2" evidence="5">
    <location>
        <begin position="29"/>
        <end position="95"/>
    </location>
</feature>
<comment type="caution">
    <text evidence="7">The sequence shown here is derived from an EMBL/GenBank/DDBJ whole genome shotgun (WGS) entry which is preliminary data.</text>
</comment>
<dbReference type="NCBIfam" id="TIGR02937">
    <property type="entry name" value="sigma70-ECF"/>
    <property type="match status" value="1"/>
</dbReference>
<organism evidence="7 8">
    <name type="scientific">Chitinophaga hostae</name>
    <dbReference type="NCBI Taxonomy" id="2831022"/>
    <lineage>
        <taxon>Bacteria</taxon>
        <taxon>Pseudomonadati</taxon>
        <taxon>Bacteroidota</taxon>
        <taxon>Chitinophagia</taxon>
        <taxon>Chitinophagales</taxon>
        <taxon>Chitinophagaceae</taxon>
        <taxon>Chitinophaga</taxon>
    </lineage>
</organism>
<dbReference type="Gene3D" id="1.10.10.10">
    <property type="entry name" value="Winged helix-like DNA-binding domain superfamily/Winged helix DNA-binding domain"/>
    <property type="match status" value="1"/>
</dbReference>
<evidence type="ECO:0000256" key="1">
    <source>
        <dbReference type="ARBA" id="ARBA00010641"/>
    </source>
</evidence>
<dbReference type="InterPro" id="IPR036388">
    <property type="entry name" value="WH-like_DNA-bd_sf"/>
</dbReference>
<name>A0ABS5JCZ6_9BACT</name>
<keyword evidence="8" id="KW-1185">Reference proteome</keyword>
<evidence type="ECO:0000313" key="7">
    <source>
        <dbReference type="EMBL" id="MBS0032352.1"/>
    </source>
</evidence>
<dbReference type="EMBL" id="JAGTXB010000033">
    <property type="protein sequence ID" value="MBS0032352.1"/>
    <property type="molecule type" value="Genomic_DNA"/>
</dbReference>
<comment type="similarity">
    <text evidence="1">Belongs to the sigma-70 factor family. ECF subfamily.</text>
</comment>
<dbReference type="SUPFAM" id="SSF88946">
    <property type="entry name" value="Sigma2 domain of RNA polymerase sigma factors"/>
    <property type="match status" value="1"/>
</dbReference>
<dbReference type="InterPro" id="IPR013249">
    <property type="entry name" value="RNA_pol_sigma70_r4_t2"/>
</dbReference>
<keyword evidence="4" id="KW-0804">Transcription</keyword>
<reference evidence="7 8" key="1">
    <citation type="submission" date="2021-04" db="EMBL/GenBank/DDBJ databases">
        <title>Chitinophaga sp. nov., isolated from the rhizosphere soil.</title>
        <authorList>
            <person name="He S."/>
        </authorList>
    </citation>
    <scope>NUCLEOTIDE SEQUENCE [LARGE SCALE GENOMIC DNA]</scope>
    <source>
        <strain evidence="7 8">2R12</strain>
    </source>
</reference>
<gene>
    <name evidence="7" type="ORF">KE626_33785</name>
</gene>
<dbReference type="InterPro" id="IPR013324">
    <property type="entry name" value="RNA_pol_sigma_r3/r4-like"/>
</dbReference>
<sequence length="197" mass="22615">MAVVPVIYRCEKDLLQCIAAGDEAAFAHLFHTYHQQLGDYICRITGSITAAEEIVQDAFVKIWTKRHLLSEVDNIRSYLYRLCRNQTLNALRQLAKEKANQNEWRRNTEGIADEGIDKESYLRLIDEAVAKLPPQQQKAYLLSRKHDLTHEEIAHQMSISRGTVKKHIQLAVKFITDYVRQHAGMPVIALGIFCDLL</sequence>
<keyword evidence="3" id="KW-0731">Sigma factor</keyword>
<evidence type="ECO:0000256" key="2">
    <source>
        <dbReference type="ARBA" id="ARBA00023015"/>
    </source>
</evidence>
<feature type="domain" description="RNA polymerase sigma factor 70 region 4 type 2" evidence="6">
    <location>
        <begin position="123"/>
        <end position="174"/>
    </location>
</feature>
<keyword evidence="2" id="KW-0805">Transcription regulation</keyword>
<dbReference type="NCBIfam" id="TIGR02985">
    <property type="entry name" value="Sig70_bacteroi1"/>
    <property type="match status" value="1"/>
</dbReference>
<dbReference type="InterPro" id="IPR039425">
    <property type="entry name" value="RNA_pol_sigma-70-like"/>
</dbReference>
<protein>
    <submittedName>
        <fullName evidence="7">RNA polymerase sigma-70 factor</fullName>
    </submittedName>
</protein>
<dbReference type="PANTHER" id="PTHR43133">
    <property type="entry name" value="RNA POLYMERASE ECF-TYPE SIGMA FACTO"/>
    <property type="match status" value="1"/>
</dbReference>
<evidence type="ECO:0000259" key="5">
    <source>
        <dbReference type="Pfam" id="PF04542"/>
    </source>
</evidence>